<evidence type="ECO:0000256" key="1">
    <source>
        <dbReference type="ARBA" id="ARBA00004141"/>
    </source>
</evidence>
<dbReference type="PANTHER" id="PTHR31566:SF5">
    <property type="entry name" value="RESB-LIKE DOMAIN-CONTAINING PROTEIN"/>
    <property type="match status" value="1"/>
</dbReference>
<name>A0A2W7PVL4_9BACT</name>
<comment type="subcellular location">
    <subcellularLocation>
        <location evidence="1">Membrane</location>
        <topology evidence="1">Multi-pass membrane protein</topology>
    </subcellularLocation>
</comment>
<keyword evidence="5 6" id="KW-0472">Membrane</keyword>
<evidence type="ECO:0000256" key="3">
    <source>
        <dbReference type="ARBA" id="ARBA00022748"/>
    </source>
</evidence>
<evidence type="ECO:0000256" key="5">
    <source>
        <dbReference type="ARBA" id="ARBA00023136"/>
    </source>
</evidence>
<dbReference type="InterPro" id="IPR007816">
    <property type="entry name" value="ResB-like_domain"/>
</dbReference>
<feature type="transmembrane region" description="Helical" evidence="6">
    <location>
        <begin position="76"/>
        <end position="101"/>
    </location>
</feature>
<sequence length="416" mass="46951">MTSINKRKFWQSPWGYPESIAVTAGIIAIGIILQLTVGSFNFYLLAFPSNLIIAGLLTAACVTMGFKAPNNHWVRWLSGVSMAVSLLMGLLILGIIMGFTPQQADETATNSKPGFDIMTRSWPFVLIYSLTLLSLGTLNARRLIAFRWRDYAFYLNHIGLWLLLMASGLGYADMERYVMYVREGETEWRVYDDENNIRELPLAIELKDFDMDVYPPRLAIIDRHNGQVLPFENPQFFAIDTDTPTGVLAGWTIQLEQYIHQAVRNSDSTYREVPMPGASPAVLVRAYNDSLLRKGWVCAGNQTQMVMTLSLDDHHSLVMTTAEPRSFESDIVVYTKDGKQKSALLRVNHPVSVGAWTIYQYGYDNNAGRLSAFSSFELVYDPWLMPVIAGIIMMMLGSVCMLWIGRKVKTTKHDLE</sequence>
<evidence type="ECO:0000313" key="9">
    <source>
        <dbReference type="Proteomes" id="UP000249239"/>
    </source>
</evidence>
<keyword evidence="9" id="KW-1185">Reference proteome</keyword>
<dbReference type="Proteomes" id="UP000249239">
    <property type="component" value="Unassembled WGS sequence"/>
</dbReference>
<dbReference type="PANTHER" id="PTHR31566">
    <property type="entry name" value="CYTOCHROME C BIOGENESIS PROTEIN CCS1, CHLOROPLASTIC"/>
    <property type="match status" value="1"/>
</dbReference>
<evidence type="ECO:0000256" key="4">
    <source>
        <dbReference type="ARBA" id="ARBA00022989"/>
    </source>
</evidence>
<organism evidence="8 9">
    <name type="scientific">Breznakibacter xylanolyticus</name>
    <dbReference type="NCBI Taxonomy" id="990"/>
    <lineage>
        <taxon>Bacteria</taxon>
        <taxon>Pseudomonadati</taxon>
        <taxon>Bacteroidota</taxon>
        <taxon>Bacteroidia</taxon>
        <taxon>Marinilabiliales</taxon>
        <taxon>Marinilabiliaceae</taxon>
        <taxon>Breznakibacter</taxon>
    </lineage>
</organism>
<keyword evidence="2 6" id="KW-0812">Transmembrane</keyword>
<dbReference type="Pfam" id="PF05140">
    <property type="entry name" value="ResB"/>
    <property type="match status" value="1"/>
</dbReference>
<protein>
    <submittedName>
        <fullName evidence="8">ResB-like family protein</fullName>
    </submittedName>
</protein>
<proteinExistence type="predicted"/>
<accession>A0A2W7PVL4</accession>
<feature type="domain" description="ResB-like" evidence="7">
    <location>
        <begin position="307"/>
        <end position="366"/>
    </location>
</feature>
<dbReference type="RefSeq" id="WP_111446461.1">
    <property type="nucleotide sequence ID" value="NZ_QKZK01000024.1"/>
</dbReference>
<feature type="transmembrane region" description="Helical" evidence="6">
    <location>
        <begin position="152"/>
        <end position="172"/>
    </location>
</feature>
<dbReference type="InterPro" id="IPR023494">
    <property type="entry name" value="Cyt_c_bgen_Ccs1/CcsB/ResB"/>
</dbReference>
<dbReference type="GO" id="GO:0016020">
    <property type="term" value="C:membrane"/>
    <property type="evidence" value="ECO:0007669"/>
    <property type="project" value="UniProtKB-SubCell"/>
</dbReference>
<dbReference type="AlphaFoldDB" id="A0A2W7PVL4"/>
<comment type="caution">
    <text evidence="8">The sequence shown here is derived from an EMBL/GenBank/DDBJ whole genome shotgun (WGS) entry which is preliminary data.</text>
</comment>
<gene>
    <name evidence="8" type="ORF">LX69_02622</name>
</gene>
<reference evidence="8 9" key="1">
    <citation type="submission" date="2018-06" db="EMBL/GenBank/DDBJ databases">
        <title>Genomic Encyclopedia of Archaeal and Bacterial Type Strains, Phase II (KMG-II): from individual species to whole genera.</title>
        <authorList>
            <person name="Goeker M."/>
        </authorList>
    </citation>
    <scope>NUCLEOTIDE SEQUENCE [LARGE SCALE GENOMIC DNA]</scope>
    <source>
        <strain evidence="8 9">DSM 6779</strain>
    </source>
</reference>
<feature type="transmembrane region" description="Helical" evidence="6">
    <location>
        <begin position="20"/>
        <end position="37"/>
    </location>
</feature>
<dbReference type="OrthoDB" id="596762at2"/>
<evidence type="ECO:0000256" key="2">
    <source>
        <dbReference type="ARBA" id="ARBA00022692"/>
    </source>
</evidence>
<feature type="transmembrane region" description="Helical" evidence="6">
    <location>
        <begin position="383"/>
        <end position="404"/>
    </location>
</feature>
<evidence type="ECO:0000256" key="6">
    <source>
        <dbReference type="SAM" id="Phobius"/>
    </source>
</evidence>
<evidence type="ECO:0000313" key="8">
    <source>
        <dbReference type="EMBL" id="PZX13589.1"/>
    </source>
</evidence>
<keyword evidence="4 6" id="KW-1133">Transmembrane helix</keyword>
<keyword evidence="3" id="KW-0201">Cytochrome c-type biogenesis</keyword>
<feature type="transmembrane region" description="Helical" evidence="6">
    <location>
        <begin position="43"/>
        <end position="64"/>
    </location>
</feature>
<dbReference type="EMBL" id="QKZK01000024">
    <property type="protein sequence ID" value="PZX13589.1"/>
    <property type="molecule type" value="Genomic_DNA"/>
</dbReference>
<evidence type="ECO:0000259" key="7">
    <source>
        <dbReference type="Pfam" id="PF05140"/>
    </source>
</evidence>
<feature type="transmembrane region" description="Helical" evidence="6">
    <location>
        <begin position="121"/>
        <end position="140"/>
    </location>
</feature>
<dbReference type="GO" id="GO:0017004">
    <property type="term" value="P:cytochrome complex assembly"/>
    <property type="evidence" value="ECO:0007669"/>
    <property type="project" value="UniProtKB-KW"/>
</dbReference>